<keyword evidence="3 8" id="KW-0436">Ligase</keyword>
<protein>
    <submittedName>
        <fullName evidence="8">CoA ligase</fullName>
    </submittedName>
</protein>
<keyword evidence="9" id="KW-1185">Reference proteome</keyword>
<evidence type="ECO:0000256" key="4">
    <source>
        <dbReference type="ARBA" id="ARBA00022741"/>
    </source>
</evidence>
<dbReference type="InterPro" id="IPR025110">
    <property type="entry name" value="AMP-bd_C"/>
</dbReference>
<proteinExistence type="inferred from homology"/>
<organism evidence="8 9">
    <name type="scientific">Quillaja saponaria</name>
    <name type="common">Soap bark tree</name>
    <dbReference type="NCBI Taxonomy" id="32244"/>
    <lineage>
        <taxon>Eukaryota</taxon>
        <taxon>Viridiplantae</taxon>
        <taxon>Streptophyta</taxon>
        <taxon>Embryophyta</taxon>
        <taxon>Tracheophyta</taxon>
        <taxon>Spermatophyta</taxon>
        <taxon>Magnoliopsida</taxon>
        <taxon>eudicotyledons</taxon>
        <taxon>Gunneridae</taxon>
        <taxon>Pentapetalae</taxon>
        <taxon>rosids</taxon>
        <taxon>fabids</taxon>
        <taxon>Fabales</taxon>
        <taxon>Quillajaceae</taxon>
        <taxon>Quillaja</taxon>
    </lineage>
</organism>
<dbReference type="GO" id="GO:0016874">
    <property type="term" value="F:ligase activity"/>
    <property type="evidence" value="ECO:0007669"/>
    <property type="project" value="UniProtKB-KW"/>
</dbReference>
<evidence type="ECO:0000313" key="9">
    <source>
        <dbReference type="Proteomes" id="UP001163823"/>
    </source>
</evidence>
<evidence type="ECO:0000256" key="3">
    <source>
        <dbReference type="ARBA" id="ARBA00022598"/>
    </source>
</evidence>
<evidence type="ECO:0000259" key="7">
    <source>
        <dbReference type="Pfam" id="PF13193"/>
    </source>
</evidence>
<dbReference type="PROSITE" id="PS00455">
    <property type="entry name" value="AMP_BINDING"/>
    <property type="match status" value="1"/>
</dbReference>
<evidence type="ECO:0000313" key="8">
    <source>
        <dbReference type="EMBL" id="KAJ7944076.1"/>
    </source>
</evidence>
<evidence type="ECO:0000256" key="1">
    <source>
        <dbReference type="ARBA" id="ARBA00004514"/>
    </source>
</evidence>
<dbReference type="AlphaFoldDB" id="A0AAD7KR19"/>
<sequence>MEGLVQCSANYMPLTPISFLQRAAFVYGDKLSIIYGDDVRFSWRETHERCIKLASSFVINLGISYGDIIVVLAPNIPALYELHFGVPMAGAVLTALNTKLDATMLASLLEQLEAKIDQTPSSFAKDLSPSILNYNDLIVMGQADFETIWPSSELDPISVNYTSGSTGIPKGAVYSHRAAYLNSLATIFRFDMNQMPVFLWTVDMFRCNGWCFPWVMAALGGTNVCIRNVSAKIIYDSIYLHKVSHFCGAPKILNTIVEAQVGDLRPLEFSVDITVAGALPPVKVLMHVTELGFNLRHGYGMTEVLGPAIVTPWKPNTESTTPEARNLEDFDVKDPNTMKSVPFDGKTIGEIMFKGNTLMSGYLKNPKVTQEAFRGGWYRTGDLAIRQPDGYIKMKDRAKDIIHYNGEAISTLEVEAVLLSHPKVLETAVVGKLDKYLGEVPCAFVKLKEGCGASAEELIKFCGEWLPNHMVPKSVVFGDLPVNSTGKVQKFILRKKANAINGVVL</sequence>
<dbReference type="Pfam" id="PF13193">
    <property type="entry name" value="AMP-binding_C"/>
    <property type="match status" value="1"/>
</dbReference>
<comment type="caution">
    <text evidence="8">The sequence shown here is derived from an EMBL/GenBank/DDBJ whole genome shotgun (WGS) entry which is preliminary data.</text>
</comment>
<accession>A0AAD7KR19</accession>
<dbReference type="EMBL" id="JARAOO010000014">
    <property type="protein sequence ID" value="KAJ7944076.1"/>
    <property type="molecule type" value="Genomic_DNA"/>
</dbReference>
<dbReference type="GO" id="GO:0005829">
    <property type="term" value="C:cytosol"/>
    <property type="evidence" value="ECO:0007669"/>
    <property type="project" value="UniProtKB-SubCell"/>
</dbReference>
<dbReference type="InterPro" id="IPR042099">
    <property type="entry name" value="ANL_N_sf"/>
</dbReference>
<comment type="subcellular location">
    <subcellularLocation>
        <location evidence="1">Cytoplasm</location>
        <location evidence="1">Cytosol</location>
    </subcellularLocation>
</comment>
<dbReference type="InterPro" id="IPR045851">
    <property type="entry name" value="AMP-bd_C_sf"/>
</dbReference>
<dbReference type="Proteomes" id="UP001163823">
    <property type="component" value="Chromosome 14"/>
</dbReference>
<dbReference type="InterPro" id="IPR000873">
    <property type="entry name" value="AMP-dep_synth/lig_dom"/>
</dbReference>
<dbReference type="GO" id="GO:0005524">
    <property type="term" value="F:ATP binding"/>
    <property type="evidence" value="ECO:0007669"/>
    <property type="project" value="UniProtKB-KW"/>
</dbReference>
<evidence type="ECO:0000256" key="5">
    <source>
        <dbReference type="ARBA" id="ARBA00022840"/>
    </source>
</evidence>
<dbReference type="PANTHER" id="PTHR43859">
    <property type="entry name" value="ACYL-ACTIVATING ENZYME"/>
    <property type="match status" value="1"/>
</dbReference>
<name>A0AAD7KR19_QUISA</name>
<reference evidence="8" key="1">
    <citation type="journal article" date="2023" name="Science">
        <title>Elucidation of the pathway for biosynthesis of saponin adjuvants from the soapbark tree.</title>
        <authorList>
            <person name="Reed J."/>
            <person name="Orme A."/>
            <person name="El-Demerdash A."/>
            <person name="Owen C."/>
            <person name="Martin L.B.B."/>
            <person name="Misra R.C."/>
            <person name="Kikuchi S."/>
            <person name="Rejzek M."/>
            <person name="Martin A.C."/>
            <person name="Harkess A."/>
            <person name="Leebens-Mack J."/>
            <person name="Louveau T."/>
            <person name="Stephenson M.J."/>
            <person name="Osbourn A."/>
        </authorList>
    </citation>
    <scope>NUCLEOTIDE SEQUENCE</scope>
    <source>
        <strain evidence="8">S10</strain>
    </source>
</reference>
<keyword evidence="5" id="KW-0067">ATP-binding</keyword>
<comment type="similarity">
    <text evidence="2">Belongs to the ATP-dependent AMP-binding enzyme family.</text>
</comment>
<dbReference type="SUPFAM" id="SSF56801">
    <property type="entry name" value="Acetyl-CoA synthetase-like"/>
    <property type="match status" value="1"/>
</dbReference>
<dbReference type="Gene3D" id="3.30.300.30">
    <property type="match status" value="1"/>
</dbReference>
<evidence type="ECO:0000256" key="2">
    <source>
        <dbReference type="ARBA" id="ARBA00006432"/>
    </source>
</evidence>
<evidence type="ECO:0000259" key="6">
    <source>
        <dbReference type="Pfam" id="PF00501"/>
    </source>
</evidence>
<dbReference type="PANTHER" id="PTHR43859:SF11">
    <property type="entry name" value="4-COUMARATE--COA LIGASE"/>
    <property type="match status" value="1"/>
</dbReference>
<dbReference type="Gene3D" id="3.40.50.12780">
    <property type="entry name" value="N-terminal domain of ligase-like"/>
    <property type="match status" value="1"/>
</dbReference>
<gene>
    <name evidence="8" type="ORF">O6P43_033535</name>
</gene>
<dbReference type="CDD" id="cd12118">
    <property type="entry name" value="ttLC_FACS_AEE21_like"/>
    <property type="match status" value="1"/>
</dbReference>
<keyword evidence="4" id="KW-0547">Nucleotide-binding</keyword>
<dbReference type="Pfam" id="PF00501">
    <property type="entry name" value="AMP-binding"/>
    <property type="match status" value="1"/>
</dbReference>
<feature type="domain" description="AMP-dependent synthetase/ligase" evidence="6">
    <location>
        <begin position="21"/>
        <end position="363"/>
    </location>
</feature>
<dbReference type="KEGG" id="qsa:O6P43_033535"/>
<dbReference type="InterPro" id="IPR020845">
    <property type="entry name" value="AMP-binding_CS"/>
</dbReference>
<feature type="domain" description="AMP-binding enzyme C-terminal" evidence="7">
    <location>
        <begin position="413"/>
        <end position="487"/>
    </location>
</feature>